<dbReference type="EMBL" id="CAUYUJ010017076">
    <property type="protein sequence ID" value="CAK0871492.1"/>
    <property type="molecule type" value="Genomic_DNA"/>
</dbReference>
<evidence type="ECO:0000313" key="3">
    <source>
        <dbReference type="Proteomes" id="UP001189429"/>
    </source>
</evidence>
<evidence type="ECO:0008006" key="4">
    <source>
        <dbReference type="Google" id="ProtNLM"/>
    </source>
</evidence>
<dbReference type="Proteomes" id="UP001189429">
    <property type="component" value="Unassembled WGS sequence"/>
</dbReference>
<feature type="compositionally biased region" description="Basic residues" evidence="1">
    <location>
        <begin position="219"/>
        <end position="238"/>
    </location>
</feature>
<comment type="caution">
    <text evidence="2">The sequence shown here is derived from an EMBL/GenBank/DDBJ whole genome shotgun (WGS) entry which is preliminary data.</text>
</comment>
<keyword evidence="3" id="KW-1185">Reference proteome</keyword>
<evidence type="ECO:0000313" key="2">
    <source>
        <dbReference type="EMBL" id="CAK0871492.1"/>
    </source>
</evidence>
<accession>A0ABN9VEE1</accession>
<protein>
    <recommendedName>
        <fullName evidence="4">rRNA-processing protein efg1</fullName>
    </recommendedName>
</protein>
<feature type="compositionally biased region" description="Basic residues" evidence="1">
    <location>
        <begin position="279"/>
        <end position="297"/>
    </location>
</feature>
<evidence type="ECO:0000256" key="1">
    <source>
        <dbReference type="SAM" id="MobiDB-lite"/>
    </source>
</evidence>
<organism evidence="2 3">
    <name type="scientific">Prorocentrum cordatum</name>
    <dbReference type="NCBI Taxonomy" id="2364126"/>
    <lineage>
        <taxon>Eukaryota</taxon>
        <taxon>Sar</taxon>
        <taxon>Alveolata</taxon>
        <taxon>Dinophyceae</taxon>
        <taxon>Prorocentrales</taxon>
        <taxon>Prorocentraceae</taxon>
        <taxon>Prorocentrum</taxon>
    </lineage>
</organism>
<reference evidence="2" key="1">
    <citation type="submission" date="2023-10" db="EMBL/GenBank/DDBJ databases">
        <authorList>
            <person name="Chen Y."/>
            <person name="Shah S."/>
            <person name="Dougan E. K."/>
            <person name="Thang M."/>
            <person name="Chan C."/>
        </authorList>
    </citation>
    <scope>NUCLEOTIDE SEQUENCE [LARGE SCALE GENOMIC DNA]</scope>
</reference>
<gene>
    <name evidence="2" type="ORF">PCOR1329_LOCUS57317</name>
</gene>
<name>A0ABN9VEE1_9DINO</name>
<sequence>MCYTDDNAVFHVDLSRKSVRDAKKELYTEYLLAQKKLDMIVLEKQKKDLREKSKCDSFIERCISIETQRASPFTFLGLDAEPDLELSGERLRPQLKVLYRKIVDQAAAKRQAQLDREQRHHEKQKKIAEEVAAKPPDQLLTMVIDDRINKSRLKEKQAKRPPGVPETPAAWYTRAAAFDLSSQDVMEDMAGMAKNGPAPAASGGRGRGRGNPAISGVRGRGRGRGRSTKGKGKSKSKGKGKDTDNNGGKNPKSKGKDQKGKGYDYYPSGGKADWGKSTQKSRGRGRGKSRTLGRGGRKNGGGW</sequence>
<proteinExistence type="predicted"/>
<feature type="region of interest" description="Disordered" evidence="1">
    <location>
        <begin position="191"/>
        <end position="303"/>
    </location>
</feature>